<dbReference type="OrthoDB" id="10555794at2759"/>
<feature type="region of interest" description="Disordered" evidence="1">
    <location>
        <begin position="209"/>
        <end position="282"/>
    </location>
</feature>
<dbReference type="Proteomes" id="UP000320762">
    <property type="component" value="Unassembled WGS sequence"/>
</dbReference>
<reference evidence="2 3" key="1">
    <citation type="journal article" date="2019" name="New Phytol.">
        <title>Comparative genomics reveals unique wood-decay strategies and fruiting body development in the Schizophyllaceae.</title>
        <authorList>
            <person name="Almasi E."/>
            <person name="Sahu N."/>
            <person name="Krizsan K."/>
            <person name="Balint B."/>
            <person name="Kovacs G.M."/>
            <person name="Kiss B."/>
            <person name="Cseklye J."/>
            <person name="Drula E."/>
            <person name="Henrissat B."/>
            <person name="Nagy I."/>
            <person name="Chovatia M."/>
            <person name="Adam C."/>
            <person name="LaButti K."/>
            <person name="Lipzen A."/>
            <person name="Riley R."/>
            <person name="Grigoriev I.V."/>
            <person name="Nagy L.G."/>
        </authorList>
    </citation>
    <scope>NUCLEOTIDE SEQUENCE [LARGE SCALE GENOMIC DNA]</scope>
    <source>
        <strain evidence="2 3">NL-1724</strain>
    </source>
</reference>
<protein>
    <submittedName>
        <fullName evidence="2">Uncharacterized protein</fullName>
    </submittedName>
</protein>
<feature type="region of interest" description="Disordered" evidence="1">
    <location>
        <begin position="25"/>
        <end position="89"/>
    </location>
</feature>
<evidence type="ECO:0000313" key="3">
    <source>
        <dbReference type="Proteomes" id="UP000320762"/>
    </source>
</evidence>
<sequence>MARQSPSCDTASYCFALPLLHASYKRSDHASDQDSSRDAWSRSSPPVSDASPPLNLDTLPPHPNSCRWSTPSGRPPMAILEPPPPSDAVSHSAELFLRLAQLENEKSRTPTPELQDEAEFSSLQQRLAERAESPRIEYVPHTDPSAHPGFSSLPFWVPPRESPASIFYNPKAAQRARSQETTRDQGMAPTDCGNAEDRVARSSAENVIPSAVRVKREPEEQGLQPLLSPMSTDDVAMFKSEPMDEAPPPPPPTKRRRGEADADDEPRRPPLPLSPDSGGGCRASRSCEITRRRLFAHTASGISRMAFCFLPVVAGGLASPCGAGRPVPLTLLDDKSPTAVLLIVCTSAPIVPQPRRALRFAKKYGAIPVALTIVKGAHVAPI</sequence>
<organism evidence="2 3">
    <name type="scientific">Schizophyllum amplum</name>
    <dbReference type="NCBI Taxonomy" id="97359"/>
    <lineage>
        <taxon>Eukaryota</taxon>
        <taxon>Fungi</taxon>
        <taxon>Dikarya</taxon>
        <taxon>Basidiomycota</taxon>
        <taxon>Agaricomycotina</taxon>
        <taxon>Agaricomycetes</taxon>
        <taxon>Agaricomycetidae</taxon>
        <taxon>Agaricales</taxon>
        <taxon>Schizophyllaceae</taxon>
        <taxon>Schizophyllum</taxon>
    </lineage>
</organism>
<keyword evidence="3" id="KW-1185">Reference proteome</keyword>
<dbReference type="AlphaFoldDB" id="A0A550C343"/>
<accession>A0A550C343</accession>
<name>A0A550C343_9AGAR</name>
<gene>
    <name evidence="2" type="ORF">BD626DRAFT_572812</name>
</gene>
<dbReference type="EMBL" id="VDMD01000029">
    <property type="protein sequence ID" value="TRM59227.1"/>
    <property type="molecule type" value="Genomic_DNA"/>
</dbReference>
<evidence type="ECO:0000256" key="1">
    <source>
        <dbReference type="SAM" id="MobiDB-lite"/>
    </source>
</evidence>
<evidence type="ECO:0000313" key="2">
    <source>
        <dbReference type="EMBL" id="TRM59227.1"/>
    </source>
</evidence>
<proteinExistence type="predicted"/>
<comment type="caution">
    <text evidence="2">The sequence shown here is derived from an EMBL/GenBank/DDBJ whole genome shotgun (WGS) entry which is preliminary data.</text>
</comment>
<feature type="compositionally biased region" description="Basic and acidic residues" evidence="1">
    <location>
        <begin position="25"/>
        <end position="40"/>
    </location>
</feature>